<evidence type="ECO:0000313" key="1">
    <source>
        <dbReference type="EMBL" id="GIY17560.1"/>
    </source>
</evidence>
<dbReference type="AlphaFoldDB" id="A0AAV4R7V8"/>
<proteinExistence type="predicted"/>
<dbReference type="Proteomes" id="UP001054837">
    <property type="component" value="Unassembled WGS sequence"/>
</dbReference>
<organism evidence="1 2">
    <name type="scientific">Caerostris darwini</name>
    <dbReference type="NCBI Taxonomy" id="1538125"/>
    <lineage>
        <taxon>Eukaryota</taxon>
        <taxon>Metazoa</taxon>
        <taxon>Ecdysozoa</taxon>
        <taxon>Arthropoda</taxon>
        <taxon>Chelicerata</taxon>
        <taxon>Arachnida</taxon>
        <taxon>Araneae</taxon>
        <taxon>Araneomorphae</taxon>
        <taxon>Entelegynae</taxon>
        <taxon>Araneoidea</taxon>
        <taxon>Araneidae</taxon>
        <taxon>Caerostris</taxon>
    </lineage>
</organism>
<comment type="caution">
    <text evidence="1">The sequence shown here is derived from an EMBL/GenBank/DDBJ whole genome shotgun (WGS) entry which is preliminary data.</text>
</comment>
<accession>A0AAV4R7V8</accession>
<keyword evidence="2" id="KW-1185">Reference proteome</keyword>
<sequence length="102" mass="11512">MINTLADNNESVKHHLRKVAVASPGLFGASERDGQFLRNVSLFPTYRFIVLIPGIDTILNALSSSDYYMWKEFEYVNATVCNTHAKFTSISKAKTTFIIFMS</sequence>
<protein>
    <submittedName>
        <fullName evidence="1">Uncharacterized protein</fullName>
    </submittedName>
</protein>
<name>A0AAV4R7V8_9ARAC</name>
<dbReference type="EMBL" id="BPLQ01005810">
    <property type="protein sequence ID" value="GIY17560.1"/>
    <property type="molecule type" value="Genomic_DNA"/>
</dbReference>
<evidence type="ECO:0000313" key="2">
    <source>
        <dbReference type="Proteomes" id="UP001054837"/>
    </source>
</evidence>
<reference evidence="1 2" key="1">
    <citation type="submission" date="2021-06" db="EMBL/GenBank/DDBJ databases">
        <title>Caerostris darwini draft genome.</title>
        <authorList>
            <person name="Kono N."/>
            <person name="Arakawa K."/>
        </authorList>
    </citation>
    <scope>NUCLEOTIDE SEQUENCE [LARGE SCALE GENOMIC DNA]</scope>
</reference>
<gene>
    <name evidence="1" type="ORF">CDAR_253131</name>
</gene>